<dbReference type="EMBL" id="JAQIZZ010000006">
    <property type="protein sequence ID" value="KAJ5537769.1"/>
    <property type="molecule type" value="Genomic_DNA"/>
</dbReference>
<evidence type="ECO:0000313" key="3">
    <source>
        <dbReference type="EMBL" id="KAJ5537769.1"/>
    </source>
</evidence>
<feature type="domain" description="BTB" evidence="2">
    <location>
        <begin position="15"/>
        <end position="83"/>
    </location>
</feature>
<dbReference type="Gene3D" id="3.30.710.10">
    <property type="entry name" value="Potassium Channel Kv1.1, Chain A"/>
    <property type="match status" value="1"/>
</dbReference>
<dbReference type="Proteomes" id="UP001220324">
    <property type="component" value="Unassembled WGS sequence"/>
</dbReference>
<dbReference type="PANTHER" id="PTHR47843:SF3">
    <property type="entry name" value="BTB DOMAIN-CONTAINING PROTEIN"/>
    <property type="match status" value="1"/>
</dbReference>
<feature type="region of interest" description="Disordered" evidence="1">
    <location>
        <begin position="198"/>
        <end position="252"/>
    </location>
</feature>
<dbReference type="Pfam" id="PF00651">
    <property type="entry name" value="BTB"/>
    <property type="match status" value="1"/>
</dbReference>
<feature type="compositionally biased region" description="Basic and acidic residues" evidence="1">
    <location>
        <begin position="219"/>
        <end position="231"/>
    </location>
</feature>
<dbReference type="SUPFAM" id="SSF54695">
    <property type="entry name" value="POZ domain"/>
    <property type="match status" value="1"/>
</dbReference>
<feature type="compositionally biased region" description="Basic residues" evidence="1">
    <location>
        <begin position="241"/>
        <end position="252"/>
    </location>
</feature>
<dbReference type="InterPro" id="IPR000210">
    <property type="entry name" value="BTB/POZ_dom"/>
</dbReference>
<dbReference type="CDD" id="cd18186">
    <property type="entry name" value="BTB_POZ_ZBTB_KLHL-like"/>
    <property type="match status" value="1"/>
</dbReference>
<reference evidence="3 4" key="1">
    <citation type="journal article" date="2023" name="IMA Fungus">
        <title>Comparative genomic study of the Penicillium genus elucidates a diverse pangenome and 15 lateral gene transfer events.</title>
        <authorList>
            <person name="Petersen C."/>
            <person name="Sorensen T."/>
            <person name="Nielsen M.R."/>
            <person name="Sondergaard T.E."/>
            <person name="Sorensen J.L."/>
            <person name="Fitzpatrick D.A."/>
            <person name="Frisvad J.C."/>
            <person name="Nielsen K.L."/>
        </authorList>
    </citation>
    <scope>NUCLEOTIDE SEQUENCE [LARGE SCALE GENOMIC DNA]</scope>
    <source>
        <strain evidence="3 4">IBT 35679</strain>
    </source>
</reference>
<dbReference type="PROSITE" id="PS50097">
    <property type="entry name" value="BTB"/>
    <property type="match status" value="1"/>
</dbReference>
<sequence length="252" mass="28707">MASRLVEADLSGGIVQIDVGESNTPFDVHLELLCTCSSYFDNKFSSRCDEAITEPFLFFPDDDPQVFAQVILWMYRGDGSVEKLQSKELDFLVRLWILAGKLEMKDLQKLVMAICEKKSEHMGQDTVDYIYSHTLPESQMRRLAVDIGVRSTTTDDFEKEKGEFSRPFLEDLCAELIKERVNAESPIPLRFYSEDCHSTRLSPSTDRKGQELPLEEDIFETKPAEESEIKKPATVAQMNARKVKPPPSRGKK</sequence>
<keyword evidence="4" id="KW-1185">Reference proteome</keyword>
<evidence type="ECO:0000256" key="1">
    <source>
        <dbReference type="SAM" id="MobiDB-lite"/>
    </source>
</evidence>
<gene>
    <name evidence="3" type="ORF">N7494_007248</name>
</gene>
<name>A0AAD6CS60_9EURO</name>
<evidence type="ECO:0000259" key="2">
    <source>
        <dbReference type="PROSITE" id="PS50097"/>
    </source>
</evidence>
<dbReference type="InterPro" id="IPR011333">
    <property type="entry name" value="SKP1/BTB/POZ_sf"/>
</dbReference>
<protein>
    <recommendedName>
        <fullName evidence="2">BTB domain-containing protein</fullName>
    </recommendedName>
</protein>
<accession>A0AAD6CS60</accession>
<dbReference type="AlphaFoldDB" id="A0AAD6CS60"/>
<proteinExistence type="predicted"/>
<evidence type="ECO:0000313" key="4">
    <source>
        <dbReference type="Proteomes" id="UP001220324"/>
    </source>
</evidence>
<dbReference type="SMART" id="SM00225">
    <property type="entry name" value="BTB"/>
    <property type="match status" value="1"/>
</dbReference>
<comment type="caution">
    <text evidence="3">The sequence shown here is derived from an EMBL/GenBank/DDBJ whole genome shotgun (WGS) entry which is preliminary data.</text>
</comment>
<organism evidence="3 4">
    <name type="scientific">Penicillium frequentans</name>
    <dbReference type="NCBI Taxonomy" id="3151616"/>
    <lineage>
        <taxon>Eukaryota</taxon>
        <taxon>Fungi</taxon>
        <taxon>Dikarya</taxon>
        <taxon>Ascomycota</taxon>
        <taxon>Pezizomycotina</taxon>
        <taxon>Eurotiomycetes</taxon>
        <taxon>Eurotiomycetidae</taxon>
        <taxon>Eurotiales</taxon>
        <taxon>Aspergillaceae</taxon>
        <taxon>Penicillium</taxon>
    </lineage>
</organism>
<dbReference type="PANTHER" id="PTHR47843">
    <property type="entry name" value="BTB DOMAIN-CONTAINING PROTEIN-RELATED"/>
    <property type="match status" value="1"/>
</dbReference>